<dbReference type="Proteomes" id="UP000198688">
    <property type="component" value="Chromosome I"/>
</dbReference>
<sequence length="278" mass="29056">MISGMSGRLRGIARETVSIVERGWYDGPAGRVDISAAVAAAVAGTRLHLPGDALPPPPSTPGGASRPDGVVVPRAIAVEVTGESSLDAARRLGAGVACLNFASARNPGGGFLNGAQAQEESIARSSAIYPSLRAAGDFYAFHRADRGILYTDRVIYSPSVPVFRDDRGGFLAAAFPVSFLTSAAPNRAMITRDQPQLLPQVQGALASRAHRVLRVAAAHGHRDLVLGAWGCGVFGNDPAEVAQAFADALAATPAFDRVVFAVLDRRETVRDAFRAVFA</sequence>
<dbReference type="SUPFAM" id="SSF52949">
    <property type="entry name" value="Macro domain-like"/>
    <property type="match status" value="1"/>
</dbReference>
<dbReference type="STRING" id="113562.SAMN04489716_0040"/>
<dbReference type="PIRSF" id="PIRSF014899">
    <property type="entry name" value="UCP014899"/>
    <property type="match status" value="1"/>
</dbReference>
<dbReference type="InterPro" id="IPR019261">
    <property type="entry name" value="PARG_cat_microbial"/>
</dbReference>
<name>A0A1H1PKT1_9ACTN</name>
<protein>
    <submittedName>
        <fullName evidence="2">TIGR02452 family protein</fullName>
    </submittedName>
</protein>
<dbReference type="Pfam" id="PF10021">
    <property type="entry name" value="PARG_cat_microb"/>
    <property type="match status" value="1"/>
</dbReference>
<dbReference type="Gene3D" id="3.40.220.10">
    <property type="entry name" value="Leucine Aminopeptidase, subunit E, domain 1"/>
    <property type="match status" value="1"/>
</dbReference>
<dbReference type="EMBL" id="LT629758">
    <property type="protein sequence ID" value="SDS11349.1"/>
    <property type="molecule type" value="Genomic_DNA"/>
</dbReference>
<accession>A0A1H1PKT1</accession>
<evidence type="ECO:0000259" key="1">
    <source>
        <dbReference type="Pfam" id="PF10021"/>
    </source>
</evidence>
<dbReference type="PANTHER" id="PTHR35596:SF1">
    <property type="entry name" value="MICROBIAL-TYPE PARG CATALYTIC DOMAIN-CONTAINING PROTEIN"/>
    <property type="match status" value="1"/>
</dbReference>
<gene>
    <name evidence="2" type="ORF">SAMN04489716_0040</name>
</gene>
<dbReference type="AlphaFoldDB" id="A0A1H1PKT1"/>
<proteinExistence type="predicted"/>
<feature type="domain" description="Microbial-type PARG catalytic" evidence="1">
    <location>
        <begin position="13"/>
        <end position="165"/>
    </location>
</feature>
<dbReference type="PANTHER" id="PTHR35596">
    <property type="entry name" value="DUF2263 DOMAIN-CONTAINING PROTEIN"/>
    <property type="match status" value="1"/>
</dbReference>
<evidence type="ECO:0000313" key="2">
    <source>
        <dbReference type="EMBL" id="SDS11349.1"/>
    </source>
</evidence>
<evidence type="ECO:0000313" key="3">
    <source>
        <dbReference type="Proteomes" id="UP000198688"/>
    </source>
</evidence>
<dbReference type="InterPro" id="IPR012664">
    <property type="entry name" value="CHP02452"/>
</dbReference>
<dbReference type="InterPro" id="IPR043472">
    <property type="entry name" value="Macro_dom-like"/>
</dbReference>
<keyword evidence="3" id="KW-1185">Reference proteome</keyword>
<reference evidence="2 3" key="1">
    <citation type="submission" date="2016-10" db="EMBL/GenBank/DDBJ databases">
        <authorList>
            <person name="de Groot N.N."/>
        </authorList>
    </citation>
    <scope>NUCLEOTIDE SEQUENCE [LARGE SCALE GENOMIC DNA]</scope>
    <source>
        <strain evidence="2 3">DSM 43941</strain>
    </source>
</reference>
<dbReference type="NCBIfam" id="TIGR02452">
    <property type="entry name" value="TIGR02452 family protein"/>
    <property type="match status" value="1"/>
</dbReference>
<organism evidence="2 3">
    <name type="scientific">Actinoplanes derwentensis</name>
    <dbReference type="NCBI Taxonomy" id="113562"/>
    <lineage>
        <taxon>Bacteria</taxon>
        <taxon>Bacillati</taxon>
        <taxon>Actinomycetota</taxon>
        <taxon>Actinomycetes</taxon>
        <taxon>Micromonosporales</taxon>
        <taxon>Micromonosporaceae</taxon>
        <taxon>Actinoplanes</taxon>
    </lineage>
</organism>